<evidence type="ECO:0000313" key="1">
    <source>
        <dbReference type="EMBL" id="MCG2622940.1"/>
    </source>
</evidence>
<name>A0ABS9L8I4_9MICC</name>
<gene>
    <name evidence="1" type="ORF">LVY72_13645</name>
</gene>
<dbReference type="Proteomes" id="UP001165368">
    <property type="component" value="Unassembled WGS sequence"/>
</dbReference>
<organism evidence="1 2">
    <name type="scientific">Arthrobacter hankyongi</name>
    <dbReference type="NCBI Taxonomy" id="2904801"/>
    <lineage>
        <taxon>Bacteria</taxon>
        <taxon>Bacillati</taxon>
        <taxon>Actinomycetota</taxon>
        <taxon>Actinomycetes</taxon>
        <taxon>Micrococcales</taxon>
        <taxon>Micrococcaceae</taxon>
        <taxon>Arthrobacter</taxon>
    </lineage>
</organism>
<dbReference type="PANTHER" id="PTHR43434">
    <property type="entry name" value="PHOSPHOGLYCOLATE PHOSPHATASE"/>
    <property type="match status" value="1"/>
</dbReference>
<dbReference type="Pfam" id="PF00702">
    <property type="entry name" value="Hydrolase"/>
    <property type="match status" value="1"/>
</dbReference>
<dbReference type="SUPFAM" id="SSF56784">
    <property type="entry name" value="HAD-like"/>
    <property type="match status" value="1"/>
</dbReference>
<keyword evidence="2" id="KW-1185">Reference proteome</keyword>
<sequence length="237" mass="23794">MTDRTAGLRLAVLDLAGTMVDDGGLRGQALAAALGPWGVHPGPAGPEAVASVARQAAGAAEEQLFERLFPQDRATARQAAAVFEDTYQALLAEHGVRPAPGAAEAVGRLREAGLAVCLCSGGSRRSLNLVLDALDWMGLADLSLCPSDAGRGRPYPDMVLTALLALDVEDVRQVLVAGGTAAAVQAGLRSGAGLVAGVLTGARSAGELTAAGASAVVGSVRELPDLVCGAGRLRQAG</sequence>
<evidence type="ECO:0000313" key="2">
    <source>
        <dbReference type="Proteomes" id="UP001165368"/>
    </source>
</evidence>
<protein>
    <submittedName>
        <fullName evidence="1">HAD hydrolase-like protein</fullName>
    </submittedName>
</protein>
<dbReference type="InterPro" id="IPR036412">
    <property type="entry name" value="HAD-like_sf"/>
</dbReference>
<dbReference type="InterPro" id="IPR023214">
    <property type="entry name" value="HAD_sf"/>
</dbReference>
<accession>A0ABS9L8I4</accession>
<dbReference type="InterPro" id="IPR050155">
    <property type="entry name" value="HAD-like_hydrolase_sf"/>
</dbReference>
<dbReference type="SFLD" id="SFLDS00003">
    <property type="entry name" value="Haloacid_Dehalogenase"/>
    <property type="match status" value="1"/>
</dbReference>
<dbReference type="RefSeq" id="WP_237821747.1">
    <property type="nucleotide sequence ID" value="NZ_JAKLTQ010000009.1"/>
</dbReference>
<reference evidence="1" key="1">
    <citation type="submission" date="2022-01" db="EMBL/GenBank/DDBJ databases">
        <authorList>
            <person name="Jo J.-H."/>
            <person name="Im W.-T."/>
        </authorList>
    </citation>
    <scope>NUCLEOTIDE SEQUENCE</scope>
    <source>
        <strain evidence="1">I2-34</strain>
    </source>
</reference>
<dbReference type="SFLD" id="SFLDG01129">
    <property type="entry name" value="C1.5:_HAD__Beta-PGM__Phosphata"/>
    <property type="match status" value="1"/>
</dbReference>
<proteinExistence type="predicted"/>
<dbReference type="PANTHER" id="PTHR43434:SF19">
    <property type="entry name" value="PHOSPHONOACETALDEHYDE HYDROLASE"/>
    <property type="match status" value="1"/>
</dbReference>
<dbReference type="EMBL" id="JAKLTQ010000009">
    <property type="protein sequence ID" value="MCG2622940.1"/>
    <property type="molecule type" value="Genomic_DNA"/>
</dbReference>
<dbReference type="Gene3D" id="3.40.50.1000">
    <property type="entry name" value="HAD superfamily/HAD-like"/>
    <property type="match status" value="1"/>
</dbReference>
<comment type="caution">
    <text evidence="1">The sequence shown here is derived from an EMBL/GenBank/DDBJ whole genome shotgun (WGS) entry which is preliminary data.</text>
</comment>